<dbReference type="Pfam" id="PF18766">
    <property type="entry name" value="SWI2_SNF2"/>
    <property type="match status" value="1"/>
</dbReference>
<dbReference type="Gene3D" id="3.90.1570.50">
    <property type="match status" value="1"/>
</dbReference>
<evidence type="ECO:0000256" key="11">
    <source>
        <dbReference type="RuleBase" id="RU364115"/>
    </source>
</evidence>
<proteinExistence type="inferred from homology"/>
<dbReference type="SMART" id="SM00487">
    <property type="entry name" value="DEXDc"/>
    <property type="match status" value="1"/>
</dbReference>
<evidence type="ECO:0000256" key="1">
    <source>
        <dbReference type="ARBA" id="ARBA00000851"/>
    </source>
</evidence>
<reference evidence="13" key="2">
    <citation type="submission" date="2023-08" db="EMBL/GenBank/DDBJ databases">
        <title>Identification and characterization of horizontal gene transfer across gut microbiota members of farm animals based on homology search.</title>
        <authorList>
            <person name="Schwarzerova J."/>
            <person name="Nykrynova M."/>
            <person name="Jureckova K."/>
            <person name="Cejkova D."/>
            <person name="Rychlik I."/>
        </authorList>
    </citation>
    <scope>NUCLEOTIDE SEQUENCE</scope>
    <source>
        <strain evidence="13">15_COKtk</strain>
    </source>
</reference>
<dbReference type="InterPro" id="IPR051268">
    <property type="entry name" value="Type-I_R_enzyme_R_subunit"/>
</dbReference>
<comment type="caution">
    <text evidence="13">The sequence shown here is derived from an EMBL/GenBank/DDBJ whole genome shotgun (WGS) entry which is preliminary data.</text>
</comment>
<evidence type="ECO:0000256" key="9">
    <source>
        <dbReference type="ARBA" id="ARBA00022840"/>
    </source>
</evidence>
<dbReference type="InterPro" id="IPR040980">
    <property type="entry name" value="SWI2_SNF2"/>
</dbReference>
<dbReference type="NCBIfam" id="TIGR00348">
    <property type="entry name" value="hsdR"/>
    <property type="match status" value="1"/>
</dbReference>
<dbReference type="InterPro" id="IPR014001">
    <property type="entry name" value="Helicase_ATP-bd"/>
</dbReference>
<keyword evidence="10 11" id="KW-0238">DNA-binding</keyword>
<dbReference type="Pfam" id="PF04313">
    <property type="entry name" value="HSDR_N"/>
    <property type="match status" value="1"/>
</dbReference>
<sequence>MSSGPEYTTPLADDLPGSVAFDVLAFGGRATVCTAQPAEGARSSVYQSEAELERAFIDQLVRQGYERFAPRTEADLISNLRARLEELNGIAFTDGEWNGFFRRVIASEGDGITQKTRRIQRDHVQVLHRDDGSVKNIRLIDKRNIHNNRLQVMNQYTQQGAYENRYDVTILVNGLPLVHVELKRRGQPLEEAFNQIERYQRDSFWSGCGLYEYVQIFVISNGTHTKYYSNTTRFNHIAEMAGRARSGKKSSNSFKFTSWWADADNLPIRDLVPFTSTFFSKHALLNILTKYCVFDVDENLLVMRPYQIVATERILNRILISENDKKMLGTLRAGGYVWHTTGSGKTLTSFKTAQLASGMEGVDKVLFVVDRKDLDYQTMREYDRFEKGAVDSNTSTAVLTRQLSDPESRIIVTTIQKLSNFIKRNAKHPVYQAHVVIIFDECHRSQFGEMHVAITRHFKNYHLFGFTGTPIFAQNAGSGGNPNLRTTEQAFGDKLHTYTIVDAIRDENVLPFRIDYIKTIRERDDFPDQKVYDIYREGALKAKERVDAVVNYVLDRYGQKTKRTRSYVFKGNRVMGFNSIFACASIDMAKIYYSAFKRIMTERGGEQLKIALIYSFGPNEADDGCGLPDESFDTESLDTPSRDFLEAAIGDYNAMFGTSFDTSSEGFQNYYKDLSDRMKSRQVDMTIVVNMFLTGFDATTLNTLWVDKDLKNHGLIQAFSRTNRILNKVKSYGNIVCFRNLEDEVNQAIALFGDKDAGGIVLLRPYAEYLAEYTEKVNELYEEFPLGQMIVGEGAEKAFISLFGAILRLRNILTAFDDFQADDPMTPRDEQDYRSEYADLYQKYRVTDVESTIINDDLVFEIELLKQVDINIDYILMLVQKYHDSNGTDKTIVADIERSIMSSLELRDKRDLIECFIESLDASVDMTAEWHSYIAVEYDSEIANIIEEEKLKPDETRELMARAFKDGGVPEAGTAIANLMTKKPSRFASQNAYATMKARIIDRLKVFYERFCNLGVD</sequence>
<dbReference type="SUPFAM" id="SSF52540">
    <property type="entry name" value="P-loop containing nucleoside triphosphate hydrolases"/>
    <property type="match status" value="1"/>
</dbReference>
<dbReference type="PROSITE" id="PS51192">
    <property type="entry name" value="HELICASE_ATP_BIND_1"/>
    <property type="match status" value="1"/>
</dbReference>
<dbReference type="CDD" id="cd22332">
    <property type="entry name" value="HsdR_N"/>
    <property type="match status" value="1"/>
</dbReference>
<evidence type="ECO:0000259" key="12">
    <source>
        <dbReference type="PROSITE" id="PS51192"/>
    </source>
</evidence>
<dbReference type="EC" id="3.1.21.3" evidence="11"/>
<dbReference type="EMBL" id="JAUEIR010000008">
    <property type="protein sequence ID" value="MDN0070019.1"/>
    <property type="molecule type" value="Genomic_DNA"/>
</dbReference>
<dbReference type="CDD" id="cd18800">
    <property type="entry name" value="SF2_C_EcoR124I-like"/>
    <property type="match status" value="1"/>
</dbReference>
<dbReference type="Gene3D" id="3.40.50.300">
    <property type="entry name" value="P-loop containing nucleotide triphosphate hydrolases"/>
    <property type="match status" value="2"/>
</dbReference>
<keyword evidence="8 11" id="KW-0378">Hydrolase</keyword>
<dbReference type="AlphaFoldDB" id="A0AAW7JR76"/>
<dbReference type="InterPro" id="IPR007409">
    <property type="entry name" value="Restrct_endonuc_type1_HsdR_N"/>
</dbReference>
<dbReference type="GO" id="GO:0003677">
    <property type="term" value="F:DNA binding"/>
    <property type="evidence" value="ECO:0007669"/>
    <property type="project" value="UniProtKB-KW"/>
</dbReference>
<gene>
    <name evidence="13" type="ORF">QVN40_09980</name>
</gene>
<dbReference type="CDD" id="cd18030">
    <property type="entry name" value="DEXHc_RE_I_HsdR"/>
    <property type="match status" value="1"/>
</dbReference>
<dbReference type="InterPro" id="IPR055180">
    <property type="entry name" value="HsdR_RecA-like_helicase_dom_2"/>
</dbReference>
<evidence type="ECO:0000256" key="3">
    <source>
        <dbReference type="ARBA" id="ARBA00011296"/>
    </source>
</evidence>
<dbReference type="RefSeq" id="WP_289827570.1">
    <property type="nucleotide sequence ID" value="NZ_JAUEIR010000008.1"/>
</dbReference>
<keyword evidence="5 11" id="KW-0547">Nucleotide-binding</keyword>
<accession>A0AAW7JR76</accession>
<dbReference type="GO" id="GO:0009307">
    <property type="term" value="P:DNA restriction-modification system"/>
    <property type="evidence" value="ECO:0007669"/>
    <property type="project" value="UniProtKB-KW"/>
</dbReference>
<evidence type="ECO:0000313" key="13">
    <source>
        <dbReference type="EMBL" id="MDN0070019.1"/>
    </source>
</evidence>
<keyword evidence="6 11" id="KW-0680">Restriction system</keyword>
<dbReference type="PANTHER" id="PTHR30195">
    <property type="entry name" value="TYPE I SITE-SPECIFIC DEOXYRIBONUCLEASE PROTEIN SUBUNIT M AND R"/>
    <property type="match status" value="1"/>
</dbReference>
<dbReference type="InterPro" id="IPR022625">
    <property type="entry name" value="TypeI_RM_Rsu_C"/>
</dbReference>
<evidence type="ECO:0000256" key="8">
    <source>
        <dbReference type="ARBA" id="ARBA00022801"/>
    </source>
</evidence>
<dbReference type="PANTHER" id="PTHR30195:SF16">
    <property type="entry name" value="TYPE I RESTRICTION ENZYME ENDONUCLEASE SUBUNIT"/>
    <property type="match status" value="1"/>
</dbReference>
<dbReference type="Gene3D" id="1.20.58.2040">
    <property type="match status" value="1"/>
</dbReference>
<name>A0AAW7JR76_9ACTN</name>
<comment type="catalytic activity">
    <reaction evidence="1 11">
        <text>Endonucleolytic cleavage of DNA to give random double-stranded fragments with terminal 5'-phosphates, ATP is simultaneously hydrolyzed.</text>
        <dbReference type="EC" id="3.1.21.3"/>
    </reaction>
</comment>
<comment type="subunit">
    <text evidence="3 11">The type I restriction/modification system is composed of three polypeptides R, M and S.</text>
</comment>
<dbReference type="GO" id="GO:0005524">
    <property type="term" value="F:ATP binding"/>
    <property type="evidence" value="ECO:0007669"/>
    <property type="project" value="UniProtKB-KW"/>
</dbReference>
<keyword evidence="7 13" id="KW-0255">Endonuclease</keyword>
<evidence type="ECO:0000256" key="6">
    <source>
        <dbReference type="ARBA" id="ARBA00022747"/>
    </source>
</evidence>
<feature type="domain" description="Helicase ATP-binding" evidence="12">
    <location>
        <begin position="326"/>
        <end position="488"/>
    </location>
</feature>
<evidence type="ECO:0000313" key="14">
    <source>
        <dbReference type="Proteomes" id="UP001168505"/>
    </source>
</evidence>
<dbReference type="InterPro" id="IPR004473">
    <property type="entry name" value="Restrct_endonuc_typeI_HsdR"/>
</dbReference>
<keyword evidence="4" id="KW-0540">Nuclease</keyword>
<keyword evidence="9 11" id="KW-0067">ATP-binding</keyword>
<evidence type="ECO:0000256" key="7">
    <source>
        <dbReference type="ARBA" id="ARBA00022759"/>
    </source>
</evidence>
<evidence type="ECO:0000256" key="4">
    <source>
        <dbReference type="ARBA" id="ARBA00022722"/>
    </source>
</evidence>
<comment type="function">
    <text evidence="11">Subunit R is required for both nuclease and ATPase activities, but not for modification.</text>
</comment>
<evidence type="ECO:0000256" key="2">
    <source>
        <dbReference type="ARBA" id="ARBA00008598"/>
    </source>
</evidence>
<dbReference type="Pfam" id="PF12008">
    <property type="entry name" value="EcoR124_C"/>
    <property type="match status" value="1"/>
</dbReference>
<dbReference type="Proteomes" id="UP001168505">
    <property type="component" value="Unassembled WGS sequence"/>
</dbReference>
<evidence type="ECO:0000256" key="10">
    <source>
        <dbReference type="ARBA" id="ARBA00023125"/>
    </source>
</evidence>
<dbReference type="Pfam" id="PF22679">
    <property type="entry name" value="T1R_D3-like"/>
    <property type="match status" value="1"/>
</dbReference>
<evidence type="ECO:0000256" key="5">
    <source>
        <dbReference type="ARBA" id="ARBA00022741"/>
    </source>
</evidence>
<comment type="similarity">
    <text evidence="2 11">Belongs to the HsdR family.</text>
</comment>
<dbReference type="InterPro" id="IPR027417">
    <property type="entry name" value="P-loop_NTPase"/>
</dbReference>
<dbReference type="GO" id="GO:0009035">
    <property type="term" value="F:type I site-specific deoxyribonuclease activity"/>
    <property type="evidence" value="ECO:0007669"/>
    <property type="project" value="UniProtKB-EC"/>
</dbReference>
<organism evidence="13 14">
    <name type="scientific">Collinsella ihumii</name>
    <dbReference type="NCBI Taxonomy" id="1720204"/>
    <lineage>
        <taxon>Bacteria</taxon>
        <taxon>Bacillati</taxon>
        <taxon>Actinomycetota</taxon>
        <taxon>Coriobacteriia</taxon>
        <taxon>Coriobacteriales</taxon>
        <taxon>Coriobacteriaceae</taxon>
        <taxon>Collinsella</taxon>
    </lineage>
</organism>
<reference evidence="13" key="1">
    <citation type="submission" date="2023-06" db="EMBL/GenBank/DDBJ databases">
        <authorList>
            <person name="Zeman M."/>
            <person name="Kubasova T."/>
            <person name="Jahodarova E."/>
            <person name="Nykrynova M."/>
            <person name="Rychlik I."/>
        </authorList>
    </citation>
    <scope>NUCLEOTIDE SEQUENCE</scope>
    <source>
        <strain evidence="13">15_COKtk</strain>
    </source>
</reference>
<protein>
    <recommendedName>
        <fullName evidence="11">Type I restriction enzyme endonuclease subunit</fullName>
        <shortName evidence="11">R protein</shortName>
        <ecNumber evidence="11">3.1.21.3</ecNumber>
    </recommendedName>
</protein>